<feature type="transmembrane region" description="Helical" evidence="1">
    <location>
        <begin position="80"/>
        <end position="101"/>
    </location>
</feature>
<protein>
    <submittedName>
        <fullName evidence="2">Uncharacterized protein</fullName>
    </submittedName>
</protein>
<sequence length="154" mass="15775">MSTVVSPAQTPIWGWLAILTGAVALVLAMLVIFAGPFAPQPSTGTVIGQIAGDMIAAARGSLDGSAQPAPVPRGWDVDRVLATLTPILGVLALCLAVMAAIRREPWRLSSYGAALGGAAIVIQFVWWIALLICGVVLLVAIIENLGGFAEGFGG</sequence>
<accession>A0A316GQ92</accession>
<name>A0A316GQ92_9RHOB</name>
<dbReference type="OrthoDB" id="7876990at2"/>
<comment type="caution">
    <text evidence="2">The sequence shown here is derived from an EMBL/GenBank/DDBJ whole genome shotgun (WGS) entry which is preliminary data.</text>
</comment>
<feature type="transmembrane region" description="Helical" evidence="1">
    <location>
        <begin position="113"/>
        <end position="142"/>
    </location>
</feature>
<keyword evidence="1" id="KW-0472">Membrane</keyword>
<dbReference type="AlphaFoldDB" id="A0A316GQ92"/>
<evidence type="ECO:0000313" key="2">
    <source>
        <dbReference type="EMBL" id="PWK62202.1"/>
    </source>
</evidence>
<organism evidence="2 3">
    <name type="scientific">Roseicyclus mahoneyensis</name>
    <dbReference type="NCBI Taxonomy" id="164332"/>
    <lineage>
        <taxon>Bacteria</taxon>
        <taxon>Pseudomonadati</taxon>
        <taxon>Pseudomonadota</taxon>
        <taxon>Alphaproteobacteria</taxon>
        <taxon>Rhodobacterales</taxon>
        <taxon>Roseobacteraceae</taxon>
        <taxon>Roseicyclus</taxon>
    </lineage>
</organism>
<keyword evidence="1" id="KW-0812">Transmembrane</keyword>
<dbReference type="Proteomes" id="UP000245708">
    <property type="component" value="Unassembled WGS sequence"/>
</dbReference>
<reference evidence="2 3" key="1">
    <citation type="submission" date="2018-05" db="EMBL/GenBank/DDBJ databases">
        <title>Genomic Encyclopedia of Type Strains, Phase IV (KMG-IV): sequencing the most valuable type-strain genomes for metagenomic binning, comparative biology and taxonomic classification.</title>
        <authorList>
            <person name="Goeker M."/>
        </authorList>
    </citation>
    <scope>NUCLEOTIDE SEQUENCE [LARGE SCALE GENOMIC DNA]</scope>
    <source>
        <strain evidence="2 3">DSM 16097</strain>
    </source>
</reference>
<evidence type="ECO:0000313" key="3">
    <source>
        <dbReference type="Proteomes" id="UP000245708"/>
    </source>
</evidence>
<evidence type="ECO:0000256" key="1">
    <source>
        <dbReference type="SAM" id="Phobius"/>
    </source>
</evidence>
<dbReference type="EMBL" id="QGGW01000001">
    <property type="protein sequence ID" value="PWK62202.1"/>
    <property type="molecule type" value="Genomic_DNA"/>
</dbReference>
<dbReference type="RefSeq" id="WP_109664365.1">
    <property type="nucleotide sequence ID" value="NZ_QGGW01000001.1"/>
</dbReference>
<proteinExistence type="predicted"/>
<keyword evidence="3" id="KW-1185">Reference proteome</keyword>
<feature type="transmembrane region" description="Helical" evidence="1">
    <location>
        <begin position="12"/>
        <end position="34"/>
    </location>
</feature>
<keyword evidence="1" id="KW-1133">Transmembrane helix</keyword>
<gene>
    <name evidence="2" type="ORF">C7455_101228</name>
</gene>